<dbReference type="Gene3D" id="1.10.10.10">
    <property type="entry name" value="Winged helix-like DNA-binding domain superfamily/Winged helix DNA-binding domain"/>
    <property type="match status" value="1"/>
</dbReference>
<evidence type="ECO:0000259" key="8">
    <source>
        <dbReference type="Pfam" id="PF23559"/>
    </source>
</evidence>
<dbReference type="FunFam" id="1.10.10.10:FF:000322">
    <property type="entry name" value="Probable disease resistance protein At1g63360"/>
    <property type="match status" value="1"/>
</dbReference>
<evidence type="ECO:0000313" key="9">
    <source>
        <dbReference type="EMBL" id="KAG2564020.1"/>
    </source>
</evidence>
<dbReference type="Proteomes" id="UP000823388">
    <property type="component" value="Chromosome 8K"/>
</dbReference>
<dbReference type="GO" id="GO:0042742">
    <property type="term" value="P:defense response to bacterium"/>
    <property type="evidence" value="ECO:0007669"/>
    <property type="project" value="UniProtKB-ARBA"/>
</dbReference>
<evidence type="ECO:0000259" key="7">
    <source>
        <dbReference type="Pfam" id="PF18052"/>
    </source>
</evidence>
<dbReference type="InterPro" id="IPR058922">
    <property type="entry name" value="WHD_DRP"/>
</dbReference>
<dbReference type="Pfam" id="PF23559">
    <property type="entry name" value="WHD_DRP"/>
    <property type="match status" value="1"/>
</dbReference>
<dbReference type="Gene3D" id="1.20.5.4130">
    <property type="match status" value="1"/>
</dbReference>
<dbReference type="InterPro" id="IPR041118">
    <property type="entry name" value="Rx_N"/>
</dbReference>
<dbReference type="GO" id="GO:0002758">
    <property type="term" value="P:innate immune response-activating signaling pathway"/>
    <property type="evidence" value="ECO:0007669"/>
    <property type="project" value="UniProtKB-ARBA"/>
</dbReference>
<dbReference type="InterPro" id="IPR002182">
    <property type="entry name" value="NB-ARC"/>
</dbReference>
<dbReference type="Gene3D" id="3.40.50.300">
    <property type="entry name" value="P-loop containing nucleotide triphosphate hydrolases"/>
    <property type="match status" value="1"/>
</dbReference>
<feature type="domain" description="Disease resistance N-terminal" evidence="7">
    <location>
        <begin position="1"/>
        <end position="85"/>
    </location>
</feature>
<dbReference type="CDD" id="cd14798">
    <property type="entry name" value="RX-CC_like"/>
    <property type="match status" value="1"/>
</dbReference>
<dbReference type="InterPro" id="IPR027417">
    <property type="entry name" value="P-loop_NTPase"/>
</dbReference>
<dbReference type="GO" id="GO:0009626">
    <property type="term" value="P:plant-type hypersensitive response"/>
    <property type="evidence" value="ECO:0007669"/>
    <property type="project" value="UniProtKB-ARBA"/>
</dbReference>
<comment type="similarity">
    <text evidence="1">Belongs to the disease resistance NB-LRR family.</text>
</comment>
<dbReference type="SUPFAM" id="SSF52540">
    <property type="entry name" value="P-loop containing nucleoside triphosphate hydrolases"/>
    <property type="match status" value="1"/>
</dbReference>
<dbReference type="InterPro" id="IPR036388">
    <property type="entry name" value="WH-like_DNA-bd_sf"/>
</dbReference>
<evidence type="ECO:0000256" key="1">
    <source>
        <dbReference type="ARBA" id="ARBA00008894"/>
    </source>
</evidence>
<dbReference type="GO" id="GO:0043531">
    <property type="term" value="F:ADP binding"/>
    <property type="evidence" value="ECO:0007669"/>
    <property type="project" value="InterPro"/>
</dbReference>
<dbReference type="PANTHER" id="PTHR19338:SF75">
    <property type="entry name" value="OS08G0170100 PROTEIN"/>
    <property type="match status" value="1"/>
</dbReference>
<protein>
    <submittedName>
        <fullName evidence="9">Uncharacterized protein</fullName>
    </submittedName>
</protein>
<evidence type="ECO:0000259" key="6">
    <source>
        <dbReference type="Pfam" id="PF00931"/>
    </source>
</evidence>
<keyword evidence="10" id="KW-1185">Reference proteome</keyword>
<feature type="domain" description="Disease resistance protein winged helix" evidence="8">
    <location>
        <begin position="424"/>
        <end position="489"/>
    </location>
</feature>
<dbReference type="Pfam" id="PF18052">
    <property type="entry name" value="Rx_N"/>
    <property type="match status" value="1"/>
</dbReference>
<evidence type="ECO:0000256" key="3">
    <source>
        <dbReference type="ARBA" id="ARBA00022737"/>
    </source>
</evidence>
<feature type="domain" description="NB-ARC" evidence="6">
    <location>
        <begin position="167"/>
        <end position="335"/>
    </location>
</feature>
<name>A0A8T0PQQ2_PANVG</name>
<dbReference type="PANTHER" id="PTHR19338">
    <property type="entry name" value="TRANSLOCASE OF INNER MITOCHONDRIAL MEMBRANE 13 HOMOLOG"/>
    <property type="match status" value="1"/>
</dbReference>
<proteinExistence type="inferred from homology"/>
<accession>A0A8T0PQQ2</accession>
<evidence type="ECO:0000256" key="4">
    <source>
        <dbReference type="ARBA" id="ARBA00022741"/>
    </source>
</evidence>
<dbReference type="FunFam" id="3.40.50.300:FF:001091">
    <property type="entry name" value="Probable disease resistance protein At1g61300"/>
    <property type="match status" value="1"/>
</dbReference>
<sequence>MSSLLHKLDELQKEEYNLEISVKEDIESFSEELMEMQLALCKVSEVQRDNRDDQIKCWADSVREMSYDIEDVVDGFLVHSEPASNTGFFMGLMHKMFNLFKRGKTHNPIGHAIRDIKKQVQVAADRRKRFKVDEDVANVAVAITIDPRISAIYKDQKELVGIKEPRNELIKWLSDKDGDVSKQKLKIISIVGFGGLGKTTLAKVVYDKLHNQFHPRAFVSVGRNPDVKSVLKEILRELGYDSSATSLNEKHLIDELHKLLRNKRYFLVIDDIWDSSAWYVIQCAFPVNDCGASVLTTTRILSVADDCCKHCRGYVYKMKPLSDQDSRKLFVNRIFGSQEAGLDVPEEISADILKKCGGLPLAIISTASLLAHNPRSRWDSVRNSLVSMFEGDQDELKQMERILDLSYMHLPHHLKTCLLDIGRYREDYEIEKDTLLREWVAQGFVSRTRMRDAVDVAEDYFYALINMSMIQPWTMEDDEVETCRVHDIMFGHIRSKAAEENFNLVINGPEVVAGEHKRVRRVSICYDGEEDGAILAAIKGSLSHVRSVLLFRGSLVPSFLVLKYVRVLHLQVAACERLDLTGIHGMFLLRFLKVVCSTTGEYVKLPDQIGEL</sequence>
<evidence type="ECO:0000256" key="2">
    <source>
        <dbReference type="ARBA" id="ARBA00022614"/>
    </source>
</evidence>
<organism evidence="9 10">
    <name type="scientific">Panicum virgatum</name>
    <name type="common">Blackwell switchgrass</name>
    <dbReference type="NCBI Taxonomy" id="38727"/>
    <lineage>
        <taxon>Eukaryota</taxon>
        <taxon>Viridiplantae</taxon>
        <taxon>Streptophyta</taxon>
        <taxon>Embryophyta</taxon>
        <taxon>Tracheophyta</taxon>
        <taxon>Spermatophyta</taxon>
        <taxon>Magnoliopsida</taxon>
        <taxon>Liliopsida</taxon>
        <taxon>Poales</taxon>
        <taxon>Poaceae</taxon>
        <taxon>PACMAD clade</taxon>
        <taxon>Panicoideae</taxon>
        <taxon>Panicodae</taxon>
        <taxon>Paniceae</taxon>
        <taxon>Panicinae</taxon>
        <taxon>Panicum</taxon>
        <taxon>Panicum sect. Hiantes</taxon>
    </lineage>
</organism>
<keyword evidence="2" id="KW-0433">Leucine-rich repeat</keyword>
<dbReference type="AlphaFoldDB" id="A0A8T0PQQ2"/>
<dbReference type="InterPro" id="IPR042197">
    <property type="entry name" value="Apaf_helical"/>
</dbReference>
<dbReference type="EMBL" id="CM029051">
    <property type="protein sequence ID" value="KAG2564020.1"/>
    <property type="molecule type" value="Genomic_DNA"/>
</dbReference>
<keyword evidence="5" id="KW-0611">Plant defense</keyword>
<comment type="caution">
    <text evidence="9">The sequence shown here is derived from an EMBL/GenBank/DDBJ whole genome shotgun (WGS) entry which is preliminary data.</text>
</comment>
<evidence type="ECO:0000256" key="5">
    <source>
        <dbReference type="ARBA" id="ARBA00022821"/>
    </source>
</evidence>
<dbReference type="InterPro" id="IPR038005">
    <property type="entry name" value="RX-like_CC"/>
</dbReference>
<keyword evidence="4" id="KW-0547">Nucleotide-binding</keyword>
<evidence type="ECO:0000313" key="10">
    <source>
        <dbReference type="Proteomes" id="UP000823388"/>
    </source>
</evidence>
<reference evidence="9" key="1">
    <citation type="submission" date="2020-05" db="EMBL/GenBank/DDBJ databases">
        <title>WGS assembly of Panicum virgatum.</title>
        <authorList>
            <person name="Lovell J.T."/>
            <person name="Jenkins J."/>
            <person name="Shu S."/>
            <person name="Juenger T.E."/>
            <person name="Schmutz J."/>
        </authorList>
    </citation>
    <scope>NUCLEOTIDE SEQUENCE</scope>
    <source>
        <strain evidence="9">AP13</strain>
    </source>
</reference>
<gene>
    <name evidence="9" type="ORF">PVAP13_8KG343206</name>
</gene>
<dbReference type="PRINTS" id="PR00364">
    <property type="entry name" value="DISEASERSIST"/>
</dbReference>
<keyword evidence="3" id="KW-0677">Repeat</keyword>
<dbReference type="Pfam" id="PF00931">
    <property type="entry name" value="NB-ARC"/>
    <property type="match status" value="1"/>
</dbReference>
<dbReference type="Gene3D" id="1.10.8.430">
    <property type="entry name" value="Helical domain of apoptotic protease-activating factors"/>
    <property type="match status" value="1"/>
</dbReference>